<dbReference type="InterPro" id="IPR011701">
    <property type="entry name" value="MFS"/>
</dbReference>
<feature type="transmembrane region" description="Helical" evidence="1">
    <location>
        <begin position="276"/>
        <end position="299"/>
    </location>
</feature>
<comment type="caution">
    <text evidence="2">The sequence shown here is derived from an EMBL/GenBank/DDBJ whole genome shotgun (WGS) entry which is preliminary data.</text>
</comment>
<sequence>MDKVIVFWEWCIRMFLLNGTLKSNGVILSDIVQRLRSTNSMVGWAFSLQQGVSYMISPFAALLLGIFTRRQLAVSGSCLVGLSYVFFGLYLNSTWQLFFVYIETGVGFGCHLVGGYFSFVEHFYDNIPTIISATTLFNFIGLALLPLVLQYFKTSFGLSQGLVLFGGVLGNLVFSAFAVTIPVRKGKQEKTLNITNADQDKHCPYIKREVEEKDTEKLNEEECVPNLFRSWSTLFKQENAAIIIALDSLMFYIFISWGLFLVSVGTCAGFRSEQAVLLSTAGGIGGFFGKLIAVGLFHIKKMNAYTSSMIPLFCNSVSLLTCSLVKDIYVMLICTCVTGICIGLNTSGLFGLLSTTVCKYHYRQASVILWVVEGVMVQLGGLVSGLISDFMGCASYVFLFNSILSIAGLPLVFIWACRKRPQKENNP</sequence>
<feature type="transmembrane region" description="Helical" evidence="1">
    <location>
        <begin position="98"/>
        <end position="117"/>
    </location>
</feature>
<keyword evidence="1" id="KW-0812">Transmembrane</keyword>
<proteinExistence type="predicted"/>
<organism evidence="2 3">
    <name type="scientific">Holothuria leucospilota</name>
    <name type="common">Black long sea cucumber</name>
    <name type="synonym">Mertensiothuria leucospilota</name>
    <dbReference type="NCBI Taxonomy" id="206669"/>
    <lineage>
        <taxon>Eukaryota</taxon>
        <taxon>Metazoa</taxon>
        <taxon>Echinodermata</taxon>
        <taxon>Eleutherozoa</taxon>
        <taxon>Echinozoa</taxon>
        <taxon>Holothuroidea</taxon>
        <taxon>Aspidochirotacea</taxon>
        <taxon>Aspidochirotida</taxon>
        <taxon>Holothuriidae</taxon>
        <taxon>Holothuria</taxon>
    </lineage>
</organism>
<dbReference type="Proteomes" id="UP001152320">
    <property type="component" value="Chromosome 1"/>
</dbReference>
<dbReference type="Gene3D" id="1.20.1250.20">
    <property type="entry name" value="MFS general substrate transporter like domains"/>
    <property type="match status" value="1"/>
</dbReference>
<protein>
    <submittedName>
        <fullName evidence="2">Monocarboxylate transporter 2</fullName>
    </submittedName>
</protein>
<dbReference type="EMBL" id="JAIZAY010000001">
    <property type="protein sequence ID" value="KAJ8050436.1"/>
    <property type="molecule type" value="Genomic_DNA"/>
</dbReference>
<dbReference type="GO" id="GO:0008028">
    <property type="term" value="F:monocarboxylic acid transmembrane transporter activity"/>
    <property type="evidence" value="ECO:0007669"/>
    <property type="project" value="TreeGrafter"/>
</dbReference>
<feature type="transmembrane region" description="Helical" evidence="1">
    <location>
        <begin position="394"/>
        <end position="417"/>
    </location>
</feature>
<name>A0A9Q1CSU2_HOLLE</name>
<dbReference type="Pfam" id="PF07690">
    <property type="entry name" value="MFS_1"/>
    <property type="match status" value="1"/>
</dbReference>
<gene>
    <name evidence="2" type="ORF">HOLleu_03641</name>
</gene>
<feature type="transmembrane region" description="Helical" evidence="1">
    <location>
        <begin position="42"/>
        <end position="66"/>
    </location>
</feature>
<dbReference type="PANTHER" id="PTHR11360">
    <property type="entry name" value="MONOCARBOXYLATE TRANSPORTER"/>
    <property type="match status" value="1"/>
</dbReference>
<reference evidence="2" key="1">
    <citation type="submission" date="2021-10" db="EMBL/GenBank/DDBJ databases">
        <title>Tropical sea cucumber genome reveals ecological adaptation and Cuvierian tubules defense mechanism.</title>
        <authorList>
            <person name="Chen T."/>
        </authorList>
    </citation>
    <scope>NUCLEOTIDE SEQUENCE</scope>
    <source>
        <strain evidence="2">Nanhai2018</strain>
        <tissue evidence="2">Muscle</tissue>
    </source>
</reference>
<dbReference type="AlphaFoldDB" id="A0A9Q1CSU2"/>
<dbReference type="InterPro" id="IPR050327">
    <property type="entry name" value="Proton-linked_MCT"/>
</dbReference>
<dbReference type="SUPFAM" id="SSF103473">
    <property type="entry name" value="MFS general substrate transporter"/>
    <property type="match status" value="1"/>
</dbReference>
<feature type="transmembrane region" description="Helical" evidence="1">
    <location>
        <begin position="365"/>
        <end position="388"/>
    </location>
</feature>
<dbReference type="InterPro" id="IPR036259">
    <property type="entry name" value="MFS_trans_sf"/>
</dbReference>
<dbReference type="PANTHER" id="PTHR11360:SF303">
    <property type="entry name" value="MAJOR FACILITATOR SUPERFAMILY (MFS) PROFILE DOMAIN-CONTAINING PROTEIN"/>
    <property type="match status" value="1"/>
</dbReference>
<accession>A0A9Q1CSU2</accession>
<evidence type="ECO:0000256" key="1">
    <source>
        <dbReference type="SAM" id="Phobius"/>
    </source>
</evidence>
<keyword evidence="1" id="KW-1133">Transmembrane helix</keyword>
<feature type="transmembrane region" description="Helical" evidence="1">
    <location>
        <begin position="328"/>
        <end position="353"/>
    </location>
</feature>
<evidence type="ECO:0000313" key="2">
    <source>
        <dbReference type="EMBL" id="KAJ8050436.1"/>
    </source>
</evidence>
<feature type="transmembrane region" description="Helical" evidence="1">
    <location>
        <begin position="129"/>
        <end position="149"/>
    </location>
</feature>
<feature type="transmembrane region" description="Helical" evidence="1">
    <location>
        <begin position="72"/>
        <end position="91"/>
    </location>
</feature>
<feature type="transmembrane region" description="Helical" evidence="1">
    <location>
        <begin position="240"/>
        <end position="264"/>
    </location>
</feature>
<keyword evidence="1" id="KW-0472">Membrane</keyword>
<keyword evidence="3" id="KW-1185">Reference proteome</keyword>
<evidence type="ECO:0000313" key="3">
    <source>
        <dbReference type="Proteomes" id="UP001152320"/>
    </source>
</evidence>
<feature type="transmembrane region" description="Helical" evidence="1">
    <location>
        <begin position="161"/>
        <end position="183"/>
    </location>
</feature>